<organism evidence="1 2">
    <name type="scientific">Microcoleus asticus IPMA8</name>
    <dbReference type="NCBI Taxonomy" id="2563858"/>
    <lineage>
        <taxon>Bacteria</taxon>
        <taxon>Bacillati</taxon>
        <taxon>Cyanobacteriota</taxon>
        <taxon>Cyanophyceae</taxon>
        <taxon>Oscillatoriophycideae</taxon>
        <taxon>Oscillatoriales</taxon>
        <taxon>Microcoleaceae</taxon>
        <taxon>Microcoleus</taxon>
        <taxon>Microcoleus asticus</taxon>
    </lineage>
</organism>
<evidence type="ECO:0000313" key="2">
    <source>
        <dbReference type="Proteomes" id="UP000702425"/>
    </source>
</evidence>
<proteinExistence type="predicted"/>
<name>A0ABX2CSW3_9CYAN</name>
<accession>A0ABX2CSW3</accession>
<comment type="caution">
    <text evidence="1">The sequence shown here is derived from an EMBL/GenBank/DDBJ whole genome shotgun (WGS) entry which is preliminary data.</text>
</comment>
<evidence type="ECO:0008006" key="3">
    <source>
        <dbReference type="Google" id="ProtNLM"/>
    </source>
</evidence>
<dbReference type="RefSeq" id="WP_281363510.1">
    <property type="nucleotide sequence ID" value="NZ_CAWPPK010000263.1"/>
</dbReference>
<keyword evidence="2" id="KW-1185">Reference proteome</keyword>
<sequence>MIKKQHITGGLDTHRAEITSGKLVVFLQDEYHLLSELMWLCWG</sequence>
<evidence type="ECO:0000313" key="1">
    <source>
        <dbReference type="EMBL" id="NQE32777.1"/>
    </source>
</evidence>
<dbReference type="EMBL" id="SRRZ01000005">
    <property type="protein sequence ID" value="NQE32777.1"/>
    <property type="molecule type" value="Genomic_DNA"/>
</dbReference>
<gene>
    <name evidence="1" type="ORF">E5S67_00493</name>
</gene>
<protein>
    <recommendedName>
        <fullName evidence="3">Transposase</fullName>
    </recommendedName>
</protein>
<dbReference type="Proteomes" id="UP000702425">
    <property type="component" value="Unassembled WGS sequence"/>
</dbReference>
<reference evidence="1 2" key="1">
    <citation type="journal article" date="2020" name="Sci. Rep.">
        <title>A novel cyanobacterial geosmin producer, revising GeoA distribution and dispersion patterns in Bacteria.</title>
        <authorList>
            <person name="Churro C."/>
            <person name="Semedo-Aguiar A.P."/>
            <person name="Silva A.D."/>
            <person name="Pereira-Leal J.B."/>
            <person name="Leite R.B."/>
        </authorList>
    </citation>
    <scope>NUCLEOTIDE SEQUENCE [LARGE SCALE GENOMIC DNA]</scope>
    <source>
        <strain evidence="1 2">IPMA8</strain>
    </source>
</reference>